<accession>A0A165SZ93</accession>
<proteinExistence type="predicted"/>
<dbReference type="PANTHER" id="PTHR28218">
    <property type="entry name" value="VPS4-ASSOCIATED PROTEIN 1"/>
    <property type="match status" value="1"/>
</dbReference>
<sequence>MSFQNLYYKRAVATARPCYVCHKPTTTVLATIQTVDFLYVCDTHLSDPGFASQVGQANDGVGAGGAKMGLSQEEIAKVKQEWEERQKKKQEKKGQGKDNEASQDDGDKAEKKAESGEEKRSESPTKVVGLVSLPSTVSNPPTKPSHERYTLHRDMFALRLAEHRRRRQAAQAKELAPRLPGAPRSTLPPAP</sequence>
<feature type="region of interest" description="Disordered" evidence="1">
    <location>
        <begin position="163"/>
        <end position="191"/>
    </location>
</feature>
<dbReference type="InterPro" id="IPR013640">
    <property type="entry name" value="Vfa1"/>
</dbReference>
<dbReference type="GO" id="GO:0007034">
    <property type="term" value="P:vacuolar transport"/>
    <property type="evidence" value="ECO:0007669"/>
    <property type="project" value="TreeGrafter"/>
</dbReference>
<dbReference type="Proteomes" id="UP000076727">
    <property type="component" value="Unassembled WGS sequence"/>
</dbReference>
<dbReference type="AlphaFoldDB" id="A0A165SZ93"/>
<organism evidence="2 3">
    <name type="scientific">Daedalea quercina L-15889</name>
    <dbReference type="NCBI Taxonomy" id="1314783"/>
    <lineage>
        <taxon>Eukaryota</taxon>
        <taxon>Fungi</taxon>
        <taxon>Dikarya</taxon>
        <taxon>Basidiomycota</taxon>
        <taxon>Agaricomycotina</taxon>
        <taxon>Agaricomycetes</taxon>
        <taxon>Polyporales</taxon>
        <taxon>Fomitopsis</taxon>
    </lineage>
</organism>
<gene>
    <name evidence="2" type="ORF">DAEQUDRAFT_809124</name>
</gene>
<dbReference type="PANTHER" id="PTHR28218:SF1">
    <property type="entry name" value="VPS4-ASSOCIATED PROTEIN 1"/>
    <property type="match status" value="1"/>
</dbReference>
<feature type="region of interest" description="Disordered" evidence="1">
    <location>
        <begin position="78"/>
        <end position="151"/>
    </location>
</feature>
<dbReference type="Pfam" id="PF08432">
    <property type="entry name" value="Vfa1"/>
    <property type="match status" value="1"/>
</dbReference>
<protein>
    <submittedName>
        <fullName evidence="2">DUF1742-domain-containing protein</fullName>
    </submittedName>
</protein>
<dbReference type="EMBL" id="KV429040">
    <property type="protein sequence ID" value="KZT72705.1"/>
    <property type="molecule type" value="Genomic_DNA"/>
</dbReference>
<feature type="compositionally biased region" description="Basic and acidic residues" evidence="1">
    <location>
        <begin position="78"/>
        <end position="123"/>
    </location>
</feature>
<evidence type="ECO:0000313" key="2">
    <source>
        <dbReference type="EMBL" id="KZT72705.1"/>
    </source>
</evidence>
<name>A0A165SZ93_9APHY</name>
<evidence type="ECO:0000256" key="1">
    <source>
        <dbReference type="SAM" id="MobiDB-lite"/>
    </source>
</evidence>
<dbReference type="OrthoDB" id="2158714at2759"/>
<dbReference type="GO" id="GO:0005768">
    <property type="term" value="C:endosome"/>
    <property type="evidence" value="ECO:0007669"/>
    <property type="project" value="TreeGrafter"/>
</dbReference>
<evidence type="ECO:0000313" key="3">
    <source>
        <dbReference type="Proteomes" id="UP000076727"/>
    </source>
</evidence>
<reference evidence="2 3" key="1">
    <citation type="journal article" date="2016" name="Mol. Biol. Evol.">
        <title>Comparative Genomics of Early-Diverging Mushroom-Forming Fungi Provides Insights into the Origins of Lignocellulose Decay Capabilities.</title>
        <authorList>
            <person name="Nagy L.G."/>
            <person name="Riley R."/>
            <person name="Tritt A."/>
            <person name="Adam C."/>
            <person name="Daum C."/>
            <person name="Floudas D."/>
            <person name="Sun H."/>
            <person name="Yadav J.S."/>
            <person name="Pangilinan J."/>
            <person name="Larsson K.H."/>
            <person name="Matsuura K."/>
            <person name="Barry K."/>
            <person name="Labutti K."/>
            <person name="Kuo R."/>
            <person name="Ohm R.A."/>
            <person name="Bhattacharya S.S."/>
            <person name="Shirouzu T."/>
            <person name="Yoshinaga Y."/>
            <person name="Martin F.M."/>
            <person name="Grigoriev I.V."/>
            <person name="Hibbett D.S."/>
        </authorList>
    </citation>
    <scope>NUCLEOTIDE SEQUENCE [LARGE SCALE GENOMIC DNA]</scope>
    <source>
        <strain evidence="2 3">L-15889</strain>
    </source>
</reference>
<keyword evidence="3" id="KW-1185">Reference proteome</keyword>